<evidence type="ECO:0000259" key="2">
    <source>
        <dbReference type="Pfam" id="PF05050"/>
    </source>
</evidence>
<dbReference type="PANTHER" id="PTHR34009">
    <property type="entry name" value="PROTEIN STAR"/>
    <property type="match status" value="1"/>
</dbReference>
<comment type="caution">
    <text evidence="3">The sequence shown here is derived from an EMBL/GenBank/DDBJ whole genome shotgun (WGS) entry which is preliminary data.</text>
</comment>
<feature type="domain" description="Methyltransferase FkbM" evidence="2">
    <location>
        <begin position="16"/>
        <end position="172"/>
    </location>
</feature>
<dbReference type="Proteomes" id="UP000815325">
    <property type="component" value="Unassembled WGS sequence"/>
</dbReference>
<dbReference type="InterPro" id="IPR006342">
    <property type="entry name" value="FkbM_mtfrase"/>
</dbReference>
<sequence>EIALDTSWHPASSGQDVGAADGQVLSNTAKLDALGWHGVALDPLLKNFEGRKNTRALQAAVYGEADIEVEYAICPHDPNLSGVASHLTCYRDQVLHAAQLVRLRTRLLADVLHEMGAPSAIQYLSLDTEGSEFEILRTFPFHRYSFGVISVEHNFQEPLRQQIRRHLEANSYALAHSPQWDDWYVHSSLMQHNQKGSHQHEECNGGGQPQQQYHR</sequence>
<feature type="region of interest" description="Disordered" evidence="1">
    <location>
        <begin position="194"/>
        <end position="215"/>
    </location>
</feature>
<keyword evidence="4" id="KW-1185">Reference proteome</keyword>
<dbReference type="EMBL" id="MU070437">
    <property type="protein sequence ID" value="KAF5827736.1"/>
    <property type="molecule type" value="Genomic_DNA"/>
</dbReference>
<evidence type="ECO:0000256" key="1">
    <source>
        <dbReference type="SAM" id="MobiDB-lite"/>
    </source>
</evidence>
<dbReference type="Pfam" id="PF05050">
    <property type="entry name" value="Methyltransf_21"/>
    <property type="match status" value="1"/>
</dbReference>
<accession>A0ABQ7FZF9</accession>
<dbReference type="InterPro" id="IPR053202">
    <property type="entry name" value="EGF_Rcpt_Signaling_Reg"/>
</dbReference>
<dbReference type="InterPro" id="IPR029063">
    <property type="entry name" value="SAM-dependent_MTases_sf"/>
</dbReference>
<proteinExistence type="predicted"/>
<dbReference type="PANTHER" id="PTHR34009:SF2">
    <property type="entry name" value="PROTEIN STAR"/>
    <property type="match status" value="1"/>
</dbReference>
<reference evidence="3" key="1">
    <citation type="submission" date="2017-08" db="EMBL/GenBank/DDBJ databases">
        <authorList>
            <person name="Polle J.E."/>
            <person name="Barry K."/>
            <person name="Cushman J."/>
            <person name="Schmutz J."/>
            <person name="Tran D."/>
            <person name="Hathwaick L.T."/>
            <person name="Yim W.C."/>
            <person name="Jenkins J."/>
            <person name="Mckie-Krisberg Z.M."/>
            <person name="Prochnik S."/>
            <person name="Lindquist E."/>
            <person name="Dockter R.B."/>
            <person name="Adam C."/>
            <person name="Molina H."/>
            <person name="Bunkerborg J."/>
            <person name="Jin E."/>
            <person name="Buchheim M."/>
            <person name="Magnuson J."/>
        </authorList>
    </citation>
    <scope>NUCLEOTIDE SEQUENCE</scope>
    <source>
        <strain evidence="3">CCAP 19/18</strain>
    </source>
</reference>
<feature type="non-terminal residue" evidence="3">
    <location>
        <position position="1"/>
    </location>
</feature>
<protein>
    <recommendedName>
        <fullName evidence="2">Methyltransferase FkbM domain-containing protein</fullName>
    </recommendedName>
</protein>
<evidence type="ECO:0000313" key="3">
    <source>
        <dbReference type="EMBL" id="KAF5827736.1"/>
    </source>
</evidence>
<name>A0ABQ7FZF9_DUNSA</name>
<organism evidence="3 4">
    <name type="scientific">Dunaliella salina</name>
    <name type="common">Green alga</name>
    <name type="synonym">Protococcus salinus</name>
    <dbReference type="NCBI Taxonomy" id="3046"/>
    <lineage>
        <taxon>Eukaryota</taxon>
        <taxon>Viridiplantae</taxon>
        <taxon>Chlorophyta</taxon>
        <taxon>core chlorophytes</taxon>
        <taxon>Chlorophyceae</taxon>
        <taxon>CS clade</taxon>
        <taxon>Chlamydomonadales</taxon>
        <taxon>Dunaliellaceae</taxon>
        <taxon>Dunaliella</taxon>
    </lineage>
</organism>
<dbReference type="Gene3D" id="3.40.50.150">
    <property type="entry name" value="Vaccinia Virus protein VP39"/>
    <property type="match status" value="1"/>
</dbReference>
<dbReference type="SUPFAM" id="SSF53335">
    <property type="entry name" value="S-adenosyl-L-methionine-dependent methyltransferases"/>
    <property type="match status" value="1"/>
</dbReference>
<gene>
    <name evidence="3" type="ORF">DUNSADRAFT_159</name>
</gene>
<evidence type="ECO:0000313" key="4">
    <source>
        <dbReference type="Proteomes" id="UP000815325"/>
    </source>
</evidence>